<accession>A0AA42FIW2</accession>
<dbReference type="AlphaFoldDB" id="A0AA42FIW2"/>
<name>A0AA42FIW2_9GAMM</name>
<dbReference type="RefSeq" id="WP_123381962.1">
    <property type="nucleotide sequence ID" value="NZ_JARRYG010000001.1"/>
</dbReference>
<proteinExistence type="predicted"/>
<protein>
    <submittedName>
        <fullName evidence="1">Phage tail assembly protein</fullName>
    </submittedName>
</protein>
<evidence type="ECO:0000313" key="1">
    <source>
        <dbReference type="EMBL" id="MDG4694885.1"/>
    </source>
</evidence>
<evidence type="ECO:0000313" key="2">
    <source>
        <dbReference type="EMBL" id="MDO7855241.1"/>
    </source>
</evidence>
<keyword evidence="4" id="KW-1185">Reference proteome</keyword>
<reference evidence="1" key="1">
    <citation type="submission" date="2023-03" db="EMBL/GenBank/DDBJ databases">
        <title>a new species belonging to Providencia genus.</title>
        <authorList>
            <person name="Yang W."/>
            <person name="Hu F."/>
            <person name="Shen S."/>
            <person name="Ding L."/>
            <person name="Yin D."/>
        </authorList>
    </citation>
    <scope>NUCLEOTIDE SEQUENCE</scope>
    <source>
        <strain evidence="1">CRE-3FA-0001</strain>
    </source>
</reference>
<evidence type="ECO:0000313" key="4">
    <source>
        <dbReference type="Proteomes" id="UP001176478"/>
    </source>
</evidence>
<dbReference type="EMBL" id="JAUQTG010000001">
    <property type="protein sequence ID" value="MDO7855241.1"/>
    <property type="molecule type" value="Genomic_DNA"/>
</dbReference>
<sequence>MAEVIQFDAPIKLESGQEVTEITITDTMKQVGALRGLKLYDVMTSDVDSLIKLLPRVTSPRMTERDVSLLPIPAFNALATGIANFLVPNSPQETTDSADE</sequence>
<dbReference type="EMBL" id="JARRYG010000001">
    <property type="protein sequence ID" value="MDG4694885.1"/>
    <property type="molecule type" value="Genomic_DNA"/>
</dbReference>
<comment type="caution">
    <text evidence="1">The sequence shown here is derived from an EMBL/GenBank/DDBJ whole genome shotgun (WGS) entry which is preliminary data.</text>
</comment>
<organism evidence="1 3">
    <name type="scientific">Providencia huashanensis</name>
    <dbReference type="NCBI Taxonomy" id="3037798"/>
    <lineage>
        <taxon>Bacteria</taxon>
        <taxon>Pseudomonadati</taxon>
        <taxon>Pseudomonadota</taxon>
        <taxon>Gammaproteobacteria</taxon>
        <taxon>Enterobacterales</taxon>
        <taxon>Morganellaceae</taxon>
        <taxon>Providencia</taxon>
    </lineage>
</organism>
<dbReference type="InterPro" id="IPR019289">
    <property type="entry name" value="Phage_tail_E/E"/>
</dbReference>
<dbReference type="Pfam" id="PF10109">
    <property type="entry name" value="Phage_TAC_7"/>
    <property type="match status" value="1"/>
</dbReference>
<dbReference type="Proteomes" id="UP001176478">
    <property type="component" value="Unassembled WGS sequence"/>
</dbReference>
<gene>
    <name evidence="1" type="ORF">P7V44_01370</name>
    <name evidence="2" type="ORF">Q5E86_02390</name>
</gene>
<dbReference type="Proteomes" id="UP001156701">
    <property type="component" value="Unassembled WGS sequence"/>
</dbReference>
<reference evidence="2" key="2">
    <citation type="submission" date="2023-07" db="EMBL/GenBank/DDBJ databases">
        <authorList>
            <person name="Yang W."/>
            <person name="Chen J."/>
            <person name="Ji P."/>
            <person name="Hu F."/>
        </authorList>
    </citation>
    <scope>NUCLEOTIDE SEQUENCE</scope>
    <source>
        <strain evidence="2">CRE-138-0111</strain>
    </source>
</reference>
<reference evidence="2" key="3">
    <citation type="journal article" date="2024" name="Int. J. Antimicrob. Agents">
        <title>Identification of a novel Providencia species showing multi-drug-resistant in three patients with hospital-acquired infection.</title>
        <authorList>
            <person name="Yang W."/>
            <person name="Chen J."/>
            <person name="Yang F."/>
            <person name="Ji P."/>
            <person name="Shen S."/>
            <person name="Yin D."/>
            <person name="Hu F."/>
        </authorList>
    </citation>
    <scope>NUCLEOTIDE SEQUENCE</scope>
    <source>
        <strain evidence="2">CRE-138-0111</strain>
    </source>
</reference>
<evidence type="ECO:0000313" key="3">
    <source>
        <dbReference type="Proteomes" id="UP001156701"/>
    </source>
</evidence>